<comment type="caution">
    <text evidence="4">The sequence shown here is derived from an EMBL/GenBank/DDBJ whole genome shotgun (WGS) entry which is preliminary data.</text>
</comment>
<dbReference type="Proteomes" id="UP001161390">
    <property type="component" value="Unassembled WGS sequence"/>
</dbReference>
<organism evidence="4 5">
    <name type="scientific">Algimonas porphyrae</name>
    <dbReference type="NCBI Taxonomy" id="1128113"/>
    <lineage>
        <taxon>Bacteria</taxon>
        <taxon>Pseudomonadati</taxon>
        <taxon>Pseudomonadota</taxon>
        <taxon>Alphaproteobacteria</taxon>
        <taxon>Maricaulales</taxon>
        <taxon>Robiginitomaculaceae</taxon>
        <taxon>Algimonas</taxon>
    </lineage>
</organism>
<name>A0ABQ5UVP2_9PROT</name>
<evidence type="ECO:0000313" key="5">
    <source>
        <dbReference type="Proteomes" id="UP001161390"/>
    </source>
</evidence>
<dbReference type="Pfam" id="PF08327">
    <property type="entry name" value="AHSA1"/>
    <property type="match status" value="1"/>
</dbReference>
<gene>
    <name evidence="4" type="ORF">GCM10007854_03010</name>
</gene>
<dbReference type="RefSeq" id="WP_284369777.1">
    <property type="nucleotide sequence ID" value="NZ_BSNJ01000001.1"/>
</dbReference>
<dbReference type="Gene3D" id="3.30.530.20">
    <property type="match status" value="1"/>
</dbReference>
<dbReference type="SUPFAM" id="SSF55961">
    <property type="entry name" value="Bet v1-like"/>
    <property type="match status" value="1"/>
</dbReference>
<feature type="chain" id="PRO_5046222240" description="Activator of Hsp90 ATPase homologue 1/2-like C-terminal domain-containing protein" evidence="2">
    <location>
        <begin position="22"/>
        <end position="174"/>
    </location>
</feature>
<feature type="signal peptide" evidence="2">
    <location>
        <begin position="1"/>
        <end position="21"/>
    </location>
</feature>
<protein>
    <recommendedName>
        <fullName evidence="3">Activator of Hsp90 ATPase homologue 1/2-like C-terminal domain-containing protein</fullName>
    </recommendedName>
</protein>
<dbReference type="InterPro" id="IPR013538">
    <property type="entry name" value="ASHA1/2-like_C"/>
</dbReference>
<comment type="similarity">
    <text evidence="1">Belongs to the AHA1 family.</text>
</comment>
<evidence type="ECO:0000259" key="3">
    <source>
        <dbReference type="Pfam" id="PF08327"/>
    </source>
</evidence>
<dbReference type="CDD" id="cd07814">
    <property type="entry name" value="SRPBCC_CalC_Aha1-like"/>
    <property type="match status" value="1"/>
</dbReference>
<keyword evidence="5" id="KW-1185">Reference proteome</keyword>
<keyword evidence="2" id="KW-0732">Signal</keyword>
<evidence type="ECO:0000256" key="1">
    <source>
        <dbReference type="ARBA" id="ARBA00006817"/>
    </source>
</evidence>
<reference evidence="4" key="1">
    <citation type="journal article" date="2014" name="Int. J. Syst. Evol. Microbiol.">
        <title>Complete genome of a new Firmicutes species belonging to the dominant human colonic microbiota ('Ruminococcus bicirculans') reveals two chromosomes and a selective capacity to utilize plant glucans.</title>
        <authorList>
            <consortium name="NISC Comparative Sequencing Program"/>
            <person name="Wegmann U."/>
            <person name="Louis P."/>
            <person name="Goesmann A."/>
            <person name="Henrissat B."/>
            <person name="Duncan S.H."/>
            <person name="Flint H.J."/>
        </authorList>
    </citation>
    <scope>NUCLEOTIDE SEQUENCE</scope>
    <source>
        <strain evidence="4">NBRC 108216</strain>
    </source>
</reference>
<reference evidence="4" key="2">
    <citation type="submission" date="2023-01" db="EMBL/GenBank/DDBJ databases">
        <title>Draft genome sequence of Algimonas porphyrae strain NBRC 108216.</title>
        <authorList>
            <person name="Sun Q."/>
            <person name="Mori K."/>
        </authorList>
    </citation>
    <scope>NUCLEOTIDE SEQUENCE</scope>
    <source>
        <strain evidence="4">NBRC 108216</strain>
    </source>
</reference>
<evidence type="ECO:0000256" key="2">
    <source>
        <dbReference type="SAM" id="SignalP"/>
    </source>
</evidence>
<feature type="domain" description="Activator of Hsp90 ATPase homologue 1/2-like C-terminal" evidence="3">
    <location>
        <begin position="36"/>
        <end position="163"/>
    </location>
</feature>
<sequence>MLLRGLAIGLVLIATFGAKNAGAQVRTMIYADVTVDADPATAFADWTSKDGIEDFFAPLATIEAEPGGLYELCFDVSAVETQQCGNDDGRILSLQPGQMLSFTWAMPPYMSEIRPHLTVVQILFEPMGDDRTHVHLFHTGFGTGEAWDEGHAYFDRVWPQVLENYRVSKLTDQP</sequence>
<accession>A0ABQ5UVP2</accession>
<evidence type="ECO:0000313" key="4">
    <source>
        <dbReference type="EMBL" id="GLQ19346.1"/>
    </source>
</evidence>
<dbReference type="EMBL" id="BSNJ01000001">
    <property type="protein sequence ID" value="GLQ19346.1"/>
    <property type="molecule type" value="Genomic_DNA"/>
</dbReference>
<proteinExistence type="inferred from homology"/>
<dbReference type="InterPro" id="IPR023393">
    <property type="entry name" value="START-like_dom_sf"/>
</dbReference>